<proteinExistence type="predicted"/>
<evidence type="ECO:0000313" key="3">
    <source>
        <dbReference type="Proteomes" id="UP001595952"/>
    </source>
</evidence>
<dbReference type="InterPro" id="IPR000868">
    <property type="entry name" value="Isochorismatase-like_dom"/>
</dbReference>
<dbReference type="SUPFAM" id="SSF52499">
    <property type="entry name" value="Isochorismatase-like hydrolases"/>
    <property type="match status" value="1"/>
</dbReference>
<dbReference type="Pfam" id="PF00857">
    <property type="entry name" value="Isochorismatase"/>
    <property type="match status" value="1"/>
</dbReference>
<keyword evidence="3" id="KW-1185">Reference proteome</keyword>
<dbReference type="RefSeq" id="WP_380061086.1">
    <property type="nucleotide sequence ID" value="NZ_JBHSEI010000004.1"/>
</dbReference>
<dbReference type="Proteomes" id="UP001595952">
    <property type="component" value="Unassembled WGS sequence"/>
</dbReference>
<dbReference type="InterPro" id="IPR036380">
    <property type="entry name" value="Isochorismatase-like_sf"/>
</dbReference>
<comment type="caution">
    <text evidence="2">The sequence shown here is derived from an EMBL/GenBank/DDBJ whole genome shotgun (WGS) entry which is preliminary data.</text>
</comment>
<organism evidence="2 3">
    <name type="scientific">Deinococcus hohokamensis</name>
    <dbReference type="NCBI Taxonomy" id="309883"/>
    <lineage>
        <taxon>Bacteria</taxon>
        <taxon>Thermotogati</taxon>
        <taxon>Deinococcota</taxon>
        <taxon>Deinococci</taxon>
        <taxon>Deinococcales</taxon>
        <taxon>Deinococcaceae</taxon>
        <taxon>Deinococcus</taxon>
    </lineage>
</organism>
<sequence>MHLTSTALVLLNAQRHYLEEQPDEHALSLRWQAQVEAARRAGHLVVFVQWDGEDGTAGETFTRGWVLHPDFRAEAGELRVRAIAPDAFHGSDLDALLRGRAVRVLELLALPGSEEGEATAQTARALGYAVNPVLTPA</sequence>
<gene>
    <name evidence="2" type="ORF">ACFO0D_06935</name>
</gene>
<protein>
    <submittedName>
        <fullName evidence="2">Isochorismatase family protein</fullName>
    </submittedName>
</protein>
<evidence type="ECO:0000259" key="1">
    <source>
        <dbReference type="Pfam" id="PF00857"/>
    </source>
</evidence>
<name>A0ABV9I6V7_9DEIO</name>
<reference evidence="3" key="1">
    <citation type="journal article" date="2019" name="Int. J. Syst. Evol. Microbiol.">
        <title>The Global Catalogue of Microorganisms (GCM) 10K type strain sequencing project: providing services to taxonomists for standard genome sequencing and annotation.</title>
        <authorList>
            <consortium name="The Broad Institute Genomics Platform"/>
            <consortium name="The Broad Institute Genome Sequencing Center for Infectious Disease"/>
            <person name="Wu L."/>
            <person name="Ma J."/>
        </authorList>
    </citation>
    <scope>NUCLEOTIDE SEQUENCE [LARGE SCALE GENOMIC DNA]</scope>
    <source>
        <strain evidence="3">CCUG 55995</strain>
    </source>
</reference>
<feature type="domain" description="Isochorismatase-like" evidence="1">
    <location>
        <begin position="6"/>
        <end position="105"/>
    </location>
</feature>
<accession>A0ABV9I6V7</accession>
<evidence type="ECO:0000313" key="2">
    <source>
        <dbReference type="EMBL" id="MFC4638072.1"/>
    </source>
</evidence>
<dbReference type="Gene3D" id="3.40.50.850">
    <property type="entry name" value="Isochorismatase-like"/>
    <property type="match status" value="1"/>
</dbReference>
<dbReference type="EMBL" id="JBHSEI010000004">
    <property type="protein sequence ID" value="MFC4638072.1"/>
    <property type="molecule type" value="Genomic_DNA"/>
</dbReference>